<reference evidence="5 6" key="1">
    <citation type="journal article" date="2014" name="Environ. Microbiol.">
        <title>Genomic signatures of obligate host dependence in the luminous bacterial symbiont of a vertebrate.</title>
        <authorList>
            <person name="Hendry T.A."/>
            <person name="de Wet J.R."/>
            <person name="Dunlap P.V."/>
        </authorList>
    </citation>
    <scope>NUCLEOTIDE SEQUENCE [LARGE SCALE GENOMIC DNA]</scope>
    <source>
        <strain evidence="5 6">Akat1</strain>
    </source>
</reference>
<name>S3DJS7_9GAMM</name>
<organism evidence="5 6">
    <name type="scientific">Candidatus Photodesmus katoptron Akat1</name>
    <dbReference type="NCBI Taxonomy" id="1236703"/>
    <lineage>
        <taxon>Bacteria</taxon>
        <taxon>Pseudomonadati</taxon>
        <taxon>Pseudomonadota</taxon>
        <taxon>Gammaproteobacteria</taxon>
        <taxon>Vibrionales</taxon>
        <taxon>Vibrionaceae</taxon>
        <taxon>Candidatus Photodesmus</taxon>
    </lineage>
</organism>
<dbReference type="PATRIC" id="fig|1236703.3.peg.434"/>
<evidence type="ECO:0000313" key="5">
    <source>
        <dbReference type="EMBL" id="EPE37975.1"/>
    </source>
</evidence>
<dbReference type="InterPro" id="IPR032386">
    <property type="entry name" value="FlgT_M"/>
</dbReference>
<evidence type="ECO:0000256" key="1">
    <source>
        <dbReference type="SAM" id="Phobius"/>
    </source>
</evidence>
<dbReference type="Pfam" id="PF16548">
    <property type="entry name" value="FlgT_N"/>
    <property type="match status" value="1"/>
</dbReference>
<keyword evidence="1" id="KW-0472">Membrane</keyword>
<dbReference type="STRING" id="28176.CF66_4023"/>
<dbReference type="Pfam" id="PF16538">
    <property type="entry name" value="FlgT_C"/>
    <property type="match status" value="1"/>
</dbReference>
<accession>S3DJS7</accession>
<dbReference type="eggNOG" id="ENOG502ZAC4">
    <property type="taxonomic scope" value="Bacteria"/>
</dbReference>
<dbReference type="Gene3D" id="2.40.10.410">
    <property type="entry name" value="FlgT, C-terminal domain"/>
    <property type="match status" value="1"/>
</dbReference>
<keyword evidence="1" id="KW-0812">Transmembrane</keyword>
<feature type="domain" description="Flagellar assembly protein T middle" evidence="3">
    <location>
        <begin position="118"/>
        <end position="258"/>
    </location>
</feature>
<dbReference type="AlphaFoldDB" id="S3DJS7"/>
<dbReference type="InterPro" id="IPR038180">
    <property type="entry name" value="FlgT_N_sf"/>
</dbReference>
<dbReference type="EMBL" id="AMSD01000001">
    <property type="protein sequence ID" value="EPE37975.1"/>
    <property type="molecule type" value="Genomic_DNA"/>
</dbReference>
<protein>
    <recommendedName>
        <fullName evidence="7">Flagellar basal-body protein</fullName>
    </recommendedName>
</protein>
<dbReference type="InterPro" id="IPR038165">
    <property type="entry name" value="FlgT_C_sf"/>
</dbReference>
<comment type="caution">
    <text evidence="5">The sequence shown here is derived from an EMBL/GenBank/DDBJ whole genome shotgun (WGS) entry which is preliminary data.</text>
</comment>
<evidence type="ECO:0000313" key="6">
    <source>
        <dbReference type="Proteomes" id="UP000053688"/>
    </source>
</evidence>
<keyword evidence="6" id="KW-1185">Reference proteome</keyword>
<dbReference type="Pfam" id="PF16539">
    <property type="entry name" value="FlgT_M"/>
    <property type="match status" value="1"/>
</dbReference>
<feature type="domain" description="Flagellar assembly protein T C-terminal" evidence="2">
    <location>
        <begin position="303"/>
        <end position="377"/>
    </location>
</feature>
<feature type="domain" description="Flagellar assembly protein T N-terminal" evidence="4">
    <location>
        <begin position="28"/>
        <end position="111"/>
    </location>
</feature>
<dbReference type="InterPro" id="IPR032388">
    <property type="entry name" value="FlgT_C"/>
</dbReference>
<evidence type="ECO:0000259" key="2">
    <source>
        <dbReference type="Pfam" id="PF16538"/>
    </source>
</evidence>
<evidence type="ECO:0000259" key="3">
    <source>
        <dbReference type="Pfam" id="PF16539"/>
    </source>
</evidence>
<evidence type="ECO:0008006" key="7">
    <source>
        <dbReference type="Google" id="ProtNLM"/>
    </source>
</evidence>
<evidence type="ECO:0000259" key="4">
    <source>
        <dbReference type="Pfam" id="PF16548"/>
    </source>
</evidence>
<gene>
    <name evidence="5" type="ORF">O1U_0438</name>
</gene>
<sequence length="381" mass="44123">MIQIHKYVPQFFLVLYLVFYTAHSFAVWYEVTGTSRILSSERIARARALEDALFKAVSFSGKNIGTINSLIPFLKEHKTKYHFENHLVRHMLIEKQEIENNIFFVKAKIQILQSRKICDNQYKKTFLVSNINLAYPEQAVLGQIYNIGEDFSRIISRQLNQESRSFISVGTTNYEIDKAYPERLIMIAKDAQAQFIITGTITDLTITSDEKKNQNKNSTVRQFAIEIQVFDGKTGQKIYDQNYREVAKWSFAKVTQVNTKSANFWLSDYGEMILQVNRRIMLDLESQMSCKITLPEIISKLENIVTMNLGRLHGVKKGDKLQLWHMNSFTDSQGFLRKRINQSDITLTVSRVYENQSELKINEVELGKSIQIGDFVQKLPS</sequence>
<dbReference type="InterPro" id="IPR032370">
    <property type="entry name" value="FlgT_N"/>
</dbReference>
<dbReference type="Gene3D" id="3.40.50.10610">
    <property type="entry name" value="ABC-type transport auxiliary lipoprotein component"/>
    <property type="match status" value="1"/>
</dbReference>
<dbReference type="Proteomes" id="UP000053688">
    <property type="component" value="Unassembled WGS sequence"/>
</dbReference>
<keyword evidence="1" id="KW-1133">Transmembrane helix</keyword>
<feature type="transmembrane region" description="Helical" evidence="1">
    <location>
        <begin position="7"/>
        <end position="29"/>
    </location>
</feature>
<proteinExistence type="predicted"/>
<dbReference type="Gene3D" id="3.30.1660.40">
    <property type="entry name" value="FlgT, N-terminal domain"/>
    <property type="match status" value="1"/>
</dbReference>